<dbReference type="AlphaFoldDB" id="A0A291LV84"/>
<keyword evidence="1" id="KW-0732">Signal</keyword>
<dbReference type="RefSeq" id="WP_097372321.1">
    <property type="nucleotide sequence ID" value="NZ_CP021404.1"/>
</dbReference>
<feature type="signal peptide" evidence="1">
    <location>
        <begin position="1"/>
        <end position="16"/>
    </location>
</feature>
<evidence type="ECO:0000313" key="3">
    <source>
        <dbReference type="Proteomes" id="UP000219050"/>
    </source>
</evidence>
<accession>A0A291LV84</accession>
<evidence type="ECO:0000313" key="2">
    <source>
        <dbReference type="EMBL" id="ATI40646.1"/>
    </source>
</evidence>
<name>A0A291LV84_9RHOB</name>
<reference evidence="2 3" key="1">
    <citation type="submission" date="2017-05" db="EMBL/GenBank/DDBJ databases">
        <title>Comparative genomic and metabolic analysis of manganese-oxidizing mechanisms in Celeribater manganoxidans DY25T: its adaption to the environment of polymetallic nodule.</title>
        <authorList>
            <person name="Wang X."/>
        </authorList>
    </citation>
    <scope>NUCLEOTIDE SEQUENCE [LARGE SCALE GENOMIC DNA]</scope>
    <source>
        <strain evidence="2 3">DY25</strain>
    </source>
</reference>
<dbReference type="EMBL" id="CP021404">
    <property type="protein sequence ID" value="ATI40646.1"/>
    <property type="molecule type" value="Genomic_DNA"/>
</dbReference>
<feature type="chain" id="PRO_5012922936" evidence="1">
    <location>
        <begin position="17"/>
        <end position="144"/>
    </location>
</feature>
<keyword evidence="3" id="KW-1185">Reference proteome</keyword>
<gene>
    <name evidence="2" type="ORF">CBW24_00555</name>
</gene>
<sequence>MKWLAVALLLAGCAAAPETGPRPAALDGPTRLRLAADGLAVAGSGQVISFSRTEAGVVTAVTGLLGAAPDRRAGSNACHIIGWGGLALHFQTDDFLGWSETSGDVALTDGVAVGATGPVPAGVRAARDAQGQIATLSAGTLCPV</sequence>
<evidence type="ECO:0000256" key="1">
    <source>
        <dbReference type="SAM" id="SignalP"/>
    </source>
</evidence>
<dbReference type="KEGG" id="cmag:CBW24_00555"/>
<dbReference type="Proteomes" id="UP000219050">
    <property type="component" value="Chromosome"/>
</dbReference>
<organism evidence="2 3">
    <name type="scientific">Pacificitalea manganoxidans</name>
    <dbReference type="NCBI Taxonomy" id="1411902"/>
    <lineage>
        <taxon>Bacteria</taxon>
        <taxon>Pseudomonadati</taxon>
        <taxon>Pseudomonadota</taxon>
        <taxon>Alphaproteobacteria</taxon>
        <taxon>Rhodobacterales</taxon>
        <taxon>Paracoccaceae</taxon>
        <taxon>Pacificitalea</taxon>
    </lineage>
</organism>
<proteinExistence type="predicted"/>
<protein>
    <submittedName>
        <fullName evidence="2">Uncharacterized protein</fullName>
    </submittedName>
</protein>